<evidence type="ECO:0000259" key="1">
    <source>
        <dbReference type="Pfam" id="PF14216"/>
    </source>
</evidence>
<dbReference type="AlphaFoldDB" id="A0A6M3LU24"/>
<dbReference type="Pfam" id="PF14216">
    <property type="entry name" value="DUF4326"/>
    <property type="match status" value="1"/>
</dbReference>
<reference evidence="2" key="1">
    <citation type="submission" date="2020-03" db="EMBL/GenBank/DDBJ databases">
        <title>The deep terrestrial virosphere.</title>
        <authorList>
            <person name="Holmfeldt K."/>
            <person name="Nilsson E."/>
            <person name="Simone D."/>
            <person name="Lopez-Fernandez M."/>
            <person name="Wu X."/>
            <person name="de Brujin I."/>
            <person name="Lundin D."/>
            <person name="Andersson A."/>
            <person name="Bertilsson S."/>
            <person name="Dopson M."/>
        </authorList>
    </citation>
    <scope>NUCLEOTIDE SEQUENCE</scope>
    <source>
        <strain evidence="2">MM415B06885</strain>
    </source>
</reference>
<protein>
    <recommendedName>
        <fullName evidence="1">DUF4326 domain-containing protein</fullName>
    </recommendedName>
</protein>
<dbReference type="InterPro" id="IPR025475">
    <property type="entry name" value="DUF4326"/>
</dbReference>
<organism evidence="2">
    <name type="scientific">viral metagenome</name>
    <dbReference type="NCBI Taxonomy" id="1070528"/>
    <lineage>
        <taxon>unclassified sequences</taxon>
        <taxon>metagenomes</taxon>
        <taxon>organismal metagenomes</taxon>
    </lineage>
</organism>
<dbReference type="EMBL" id="MT143452">
    <property type="protein sequence ID" value="QJA96992.1"/>
    <property type="molecule type" value="Genomic_DNA"/>
</dbReference>
<proteinExistence type="predicted"/>
<name>A0A6M3LU24_9ZZZZ</name>
<gene>
    <name evidence="2" type="ORF">MM415B06885_0012</name>
</gene>
<feature type="domain" description="DUF4326" evidence="1">
    <location>
        <begin position="62"/>
        <end position="140"/>
    </location>
</feature>
<sequence>MKVVCRICGWEGTESDLVGKYFPNPTLPGDVVKEIICPECGNQPGLDYLEEQLPKVLNKRTDNIPLDAIYVGRPSKWGNPYAIGRDGTREEVIARYRIWLETMIYDFDILHRRLNIEELRGKDLVCWCSPLPCHADVLLELANA</sequence>
<evidence type="ECO:0000313" key="2">
    <source>
        <dbReference type="EMBL" id="QJA96992.1"/>
    </source>
</evidence>
<accession>A0A6M3LU24</accession>